<dbReference type="PROSITE" id="PS51257">
    <property type="entry name" value="PROKAR_LIPOPROTEIN"/>
    <property type="match status" value="1"/>
</dbReference>
<reference evidence="3" key="1">
    <citation type="submission" date="2021-12" db="EMBL/GenBank/DDBJ databases">
        <title>Discovery of the Pendulisporaceae a myxobacterial family with distinct sporulation behavior and unique specialized metabolism.</title>
        <authorList>
            <person name="Garcia R."/>
            <person name="Popoff A."/>
            <person name="Bader C.D."/>
            <person name="Loehr J."/>
            <person name="Walesch S."/>
            <person name="Walt C."/>
            <person name="Boldt J."/>
            <person name="Bunk B."/>
            <person name="Haeckl F.J.F.P.J."/>
            <person name="Gunesch A.P."/>
            <person name="Birkelbach J."/>
            <person name="Nuebel U."/>
            <person name="Pietschmann T."/>
            <person name="Bach T."/>
            <person name="Mueller R."/>
        </authorList>
    </citation>
    <scope>NUCLEOTIDE SEQUENCE</scope>
    <source>
        <strain evidence="3">MSr11367</strain>
    </source>
</reference>
<keyword evidence="1" id="KW-0732">Signal</keyword>
<dbReference type="InterPro" id="IPR050491">
    <property type="entry name" value="AmpC-like"/>
</dbReference>
<sequence>MRTFTRMSWVVALAATLFGSAACREDQPSSDAGEPDLQLDELDASVAKRLDEAVLQGMHEMDIPGVLVGLWMPDRGAYVRAFGVADKATGAAMKTDLYMRIGSVTKTFTVTALLQLVDQGKVGLDDPILKYVTGVPEGNRITLRHLAGMQSGLHDFYADADFTRTLVGDPHHVFTTDELLGYGFQHPLSFEPGTRFAYSNTNTVLLGRVIETVSGQPLGEYLQEHVFTPLHLTNTSYPTTSFFPAPHPHAYTNQTPDGRVVDGSEWNLWSAGAAGAVISKLDDMRLWARALATGRLLTPETYALRLKGALISQKAAVSYALGLFDAGGWLGHNGSIAGFESLVVHRVSRDVSLVILLTTDIPHDGRTATSRIAKDMTKIVTPESPFPL</sequence>
<dbReference type="InterPro" id="IPR001466">
    <property type="entry name" value="Beta-lactam-related"/>
</dbReference>
<feature type="chain" id="PRO_5046410008" evidence="1">
    <location>
        <begin position="24"/>
        <end position="388"/>
    </location>
</feature>
<dbReference type="Gene3D" id="3.40.710.10">
    <property type="entry name" value="DD-peptidase/beta-lactamase superfamily"/>
    <property type="match status" value="1"/>
</dbReference>
<evidence type="ECO:0000259" key="2">
    <source>
        <dbReference type="Pfam" id="PF00144"/>
    </source>
</evidence>
<feature type="domain" description="Beta-lactamase-related" evidence="2">
    <location>
        <begin position="51"/>
        <end position="372"/>
    </location>
</feature>
<dbReference type="Proteomes" id="UP001374803">
    <property type="component" value="Chromosome"/>
</dbReference>
<evidence type="ECO:0000313" key="3">
    <source>
        <dbReference type="EMBL" id="WXB08030.1"/>
    </source>
</evidence>
<keyword evidence="4" id="KW-1185">Reference proteome</keyword>
<dbReference type="InterPro" id="IPR012338">
    <property type="entry name" value="Beta-lactam/transpept-like"/>
</dbReference>
<dbReference type="PANTHER" id="PTHR46825">
    <property type="entry name" value="D-ALANYL-D-ALANINE-CARBOXYPEPTIDASE/ENDOPEPTIDASE AMPH"/>
    <property type="match status" value="1"/>
</dbReference>
<accession>A0ABZ2LB79</accession>
<evidence type="ECO:0000313" key="4">
    <source>
        <dbReference type="Proteomes" id="UP001374803"/>
    </source>
</evidence>
<protein>
    <submittedName>
        <fullName evidence="3">Beta-lactamase family protein</fullName>
    </submittedName>
</protein>
<feature type="signal peptide" evidence="1">
    <location>
        <begin position="1"/>
        <end position="23"/>
    </location>
</feature>
<dbReference type="SUPFAM" id="SSF56601">
    <property type="entry name" value="beta-lactamase/transpeptidase-like"/>
    <property type="match status" value="1"/>
</dbReference>
<dbReference type="PANTHER" id="PTHR46825:SF7">
    <property type="entry name" value="D-ALANYL-D-ALANINE CARBOXYPEPTIDASE"/>
    <property type="match status" value="1"/>
</dbReference>
<dbReference type="EMBL" id="CP089983">
    <property type="protein sequence ID" value="WXB08030.1"/>
    <property type="molecule type" value="Genomic_DNA"/>
</dbReference>
<evidence type="ECO:0000256" key="1">
    <source>
        <dbReference type="SAM" id="SignalP"/>
    </source>
</evidence>
<dbReference type="Pfam" id="PF00144">
    <property type="entry name" value="Beta-lactamase"/>
    <property type="match status" value="1"/>
</dbReference>
<proteinExistence type="predicted"/>
<name>A0ABZ2LB79_9BACT</name>
<gene>
    <name evidence="3" type="ORF">LVJ94_12405</name>
</gene>
<dbReference type="RefSeq" id="WP_394837704.1">
    <property type="nucleotide sequence ID" value="NZ_CP089929.1"/>
</dbReference>
<organism evidence="3 4">
    <name type="scientific">Pendulispora rubella</name>
    <dbReference type="NCBI Taxonomy" id="2741070"/>
    <lineage>
        <taxon>Bacteria</taxon>
        <taxon>Pseudomonadati</taxon>
        <taxon>Myxococcota</taxon>
        <taxon>Myxococcia</taxon>
        <taxon>Myxococcales</taxon>
        <taxon>Sorangiineae</taxon>
        <taxon>Pendulisporaceae</taxon>
        <taxon>Pendulispora</taxon>
    </lineage>
</organism>